<sequence>MKTHTPSKPDGDRELFEERVFPTSTMTELVGHELQPFADTFVSKNVIDQLHKLKYASENMQQLDHVNDNDAIYGILSEIKDKTRLLRYAKLLVWLGTKSPMDQKAAISTLLNILTTPVHTEILPKIFTNGKKKKGLFYVLAIAVERKWWLSISTSEMYEALGFSSGIKDDEDFVKQLGPLIWEKFDHFGEEDFSDGNTFKPFDALFNDLIRTAGAYAPIDAVKFLTRPDFWSEYNRAATADKSVAMLIEDDLLKLSQDELMWAKLMYMLRDDDIAINFFPGVFDRLLQKQIAVTNEPQHLPSQVVRYLTSQQFRSDYDPLVSMSSFKEMLSTLSTDKAMLAKVLYVLRNDKSLSEFPDILETFTDDWNNIGAHTKQISLRECEEFLKSENFFAFSLYKRFISNNPDASSPEFMRTRSTDEVAWALALYNLLGDPKYSDIFVGVLDALFHSWVAKPYNSVAATGKNRFLIGAYKLLRESKSDIDSRQPELSEAKIILDTLLEHSKDELMWARFLYKLKQDTTVNVVVSKVFDILLQTRMSVHTPSQCIAFLTSPSFPSMVDLDLLNIWSEDEVMWSKLLYMLGCSENEQPNSLHNLLLKNCNTDYAKFSSDNPSVYLLEYLQKQIKDDTKLVSQLHQLKKSDEVLDGLAEDDHTQTVVVEVTTKTGDSLEYRSISAPANVTSSCIIYWMTKMNRKNGLASFQLQV</sequence>
<keyword evidence="2" id="KW-1185">Reference proteome</keyword>
<evidence type="ECO:0000313" key="2">
    <source>
        <dbReference type="Proteomes" id="UP000054928"/>
    </source>
</evidence>
<dbReference type="AlphaFoldDB" id="A0A0P1ADJ1"/>
<protein>
    <submittedName>
        <fullName evidence="1">Uncharacterized protein</fullName>
    </submittedName>
</protein>
<dbReference type="RefSeq" id="XP_024575445.1">
    <property type="nucleotide sequence ID" value="XM_024724584.1"/>
</dbReference>
<organism evidence="1 2">
    <name type="scientific">Plasmopara halstedii</name>
    <name type="common">Downy mildew of sunflower</name>
    <dbReference type="NCBI Taxonomy" id="4781"/>
    <lineage>
        <taxon>Eukaryota</taxon>
        <taxon>Sar</taxon>
        <taxon>Stramenopiles</taxon>
        <taxon>Oomycota</taxon>
        <taxon>Peronosporomycetes</taxon>
        <taxon>Peronosporales</taxon>
        <taxon>Peronosporaceae</taxon>
        <taxon>Plasmopara</taxon>
    </lineage>
</organism>
<dbReference type="EMBL" id="CCYD01000349">
    <property type="protein sequence ID" value="CEG39076.1"/>
    <property type="molecule type" value="Genomic_DNA"/>
</dbReference>
<proteinExistence type="predicted"/>
<reference evidence="2" key="1">
    <citation type="submission" date="2014-09" db="EMBL/GenBank/DDBJ databases">
        <authorList>
            <person name="Sharma Rahul"/>
            <person name="Thines Marco"/>
        </authorList>
    </citation>
    <scope>NUCLEOTIDE SEQUENCE [LARGE SCALE GENOMIC DNA]</scope>
</reference>
<dbReference type="GeneID" id="36404193"/>
<name>A0A0P1ADJ1_PLAHL</name>
<evidence type="ECO:0000313" key="1">
    <source>
        <dbReference type="EMBL" id="CEG39076.1"/>
    </source>
</evidence>
<accession>A0A0P1ADJ1</accession>
<dbReference type="Proteomes" id="UP000054928">
    <property type="component" value="Unassembled WGS sequence"/>
</dbReference>